<proteinExistence type="predicted"/>
<name>A0A840SWT7_9RHOB</name>
<gene>
    <name evidence="2" type="ORF">HNP73_003657</name>
</gene>
<feature type="signal peptide" evidence="1">
    <location>
        <begin position="1"/>
        <end position="20"/>
    </location>
</feature>
<keyword evidence="1" id="KW-0732">Signal</keyword>
<organism evidence="2 3">
    <name type="scientific">Amaricoccus macauensis</name>
    <dbReference type="NCBI Taxonomy" id="57001"/>
    <lineage>
        <taxon>Bacteria</taxon>
        <taxon>Pseudomonadati</taxon>
        <taxon>Pseudomonadota</taxon>
        <taxon>Alphaproteobacteria</taxon>
        <taxon>Rhodobacterales</taxon>
        <taxon>Paracoccaceae</taxon>
        <taxon>Amaricoccus</taxon>
    </lineage>
</organism>
<dbReference type="RefSeq" id="WP_184153134.1">
    <property type="nucleotide sequence ID" value="NZ_JACHFM010000004.1"/>
</dbReference>
<evidence type="ECO:0000313" key="3">
    <source>
        <dbReference type="Proteomes" id="UP000549457"/>
    </source>
</evidence>
<dbReference type="AlphaFoldDB" id="A0A840SWT7"/>
<sequence>MIRSLALAVALAAATLPASADEFTDTVESALKAYNDGDVDGARQDLDYASKLLGSMKAESLAKFLPEPLPGWTREPAAEDDSTDFMGMFGGGTSTEATYTRDGNDLTITLVANSPMVSSVGAMISSLSGVAGGKPIRIQRTEFNRDGEDLQGVVNNKVMISLGGSASIEDKTAFLEAMDFKGLGEF</sequence>
<evidence type="ECO:0000313" key="2">
    <source>
        <dbReference type="EMBL" id="MBB5223703.1"/>
    </source>
</evidence>
<reference evidence="2 3" key="1">
    <citation type="submission" date="2020-08" db="EMBL/GenBank/DDBJ databases">
        <title>Genomic Encyclopedia of Type Strains, Phase IV (KMG-IV): sequencing the most valuable type-strain genomes for metagenomic binning, comparative biology and taxonomic classification.</title>
        <authorList>
            <person name="Goeker M."/>
        </authorList>
    </citation>
    <scope>NUCLEOTIDE SEQUENCE [LARGE SCALE GENOMIC DNA]</scope>
    <source>
        <strain evidence="2 3">DSM 101730</strain>
    </source>
</reference>
<protein>
    <submittedName>
        <fullName evidence="2">Uncharacterized protein</fullName>
    </submittedName>
</protein>
<comment type="caution">
    <text evidence="2">The sequence shown here is derived from an EMBL/GenBank/DDBJ whole genome shotgun (WGS) entry which is preliminary data.</text>
</comment>
<evidence type="ECO:0000256" key="1">
    <source>
        <dbReference type="SAM" id="SignalP"/>
    </source>
</evidence>
<accession>A0A840SWT7</accession>
<keyword evidence="3" id="KW-1185">Reference proteome</keyword>
<dbReference type="EMBL" id="JACHFM010000004">
    <property type="protein sequence ID" value="MBB5223703.1"/>
    <property type="molecule type" value="Genomic_DNA"/>
</dbReference>
<dbReference type="Proteomes" id="UP000549457">
    <property type="component" value="Unassembled WGS sequence"/>
</dbReference>
<feature type="chain" id="PRO_5032945745" evidence="1">
    <location>
        <begin position="21"/>
        <end position="186"/>
    </location>
</feature>